<organism evidence="11 12">
    <name type="scientific">Elsinoe batatas</name>
    <dbReference type="NCBI Taxonomy" id="2601811"/>
    <lineage>
        <taxon>Eukaryota</taxon>
        <taxon>Fungi</taxon>
        <taxon>Dikarya</taxon>
        <taxon>Ascomycota</taxon>
        <taxon>Pezizomycotina</taxon>
        <taxon>Dothideomycetes</taxon>
        <taxon>Dothideomycetidae</taxon>
        <taxon>Myriangiales</taxon>
        <taxon>Elsinoaceae</taxon>
        <taxon>Elsinoe</taxon>
    </lineage>
</organism>
<comment type="similarity">
    <text evidence="2">Belongs to the cytidine and deoxycytidylate deaminase family. ADAT2 subfamily.</text>
</comment>
<sequence>MTASQSPRRGRSPASPSRDAPSSPILAPALGAEQDDPLTQASNAVLPPSSLHPVVSSESLLYPSRTSQASSTLVPVVQQASSAASGESLALHSADLGEADSARVGENLVSSIETGDPTRLADPSEVLDVAASTEQDDLLWPEDLAGEAPPTDAPQAAPPSQSKNALKKAAKRTATRAATKNVKSKKAQRKAFLRQLLLDEAPFGFDEGIDYGALTEEDLRGMDGAMASKVRDKMDVMQRVIENRDEKEGWMRGAIEMAELALRSDETPVGCVFVHGGKIIARGMNGTNATLNGTRHAEFVALSQIIAQYPLSILQETDLYVTVEPCIMCASALRQFRIRAVYFGCLNERFGGCGGVMRLNSDPSIDPPYQVYGGIFREEAIMLLRRFYVQENEKAPEPKPKKNRELKTEILPVEIAHSGNPPPLPAPSASKSTESLPTIGTQAAATASERPTMPNGSGSSKNSLAPAHLVAIPRALQGPASSTGLPSGTNTPAPPSGVTSPPSGIQSANLTPPPNSPEEGMKGQQVVKENSIDTLVQKVQAVALASKHNQAPNGTATLKNKEREQAMAD</sequence>
<feature type="compositionally biased region" description="Low complexity" evidence="9">
    <location>
        <begin position="1"/>
        <end position="24"/>
    </location>
</feature>
<dbReference type="Gene3D" id="3.40.140.10">
    <property type="entry name" value="Cytidine Deaminase, domain 2"/>
    <property type="match status" value="1"/>
</dbReference>
<feature type="domain" description="CMP/dCMP-type deaminase" evidence="10">
    <location>
        <begin position="245"/>
        <end position="364"/>
    </location>
</feature>
<dbReference type="AlphaFoldDB" id="A0A8K0PKW3"/>
<keyword evidence="12" id="KW-1185">Reference proteome</keyword>
<comment type="cofactor">
    <cofactor evidence="1">
        <name>Zn(2+)</name>
        <dbReference type="ChEBI" id="CHEBI:29105"/>
    </cofactor>
</comment>
<comment type="catalytic activity">
    <reaction evidence="8">
        <text>adenosine(34) in tRNA + H2O + H(+) = inosine(34) in tRNA + NH4(+)</text>
        <dbReference type="Rhea" id="RHEA:43168"/>
        <dbReference type="Rhea" id="RHEA-COMP:10373"/>
        <dbReference type="Rhea" id="RHEA-COMP:10374"/>
        <dbReference type="ChEBI" id="CHEBI:15377"/>
        <dbReference type="ChEBI" id="CHEBI:15378"/>
        <dbReference type="ChEBI" id="CHEBI:28938"/>
        <dbReference type="ChEBI" id="CHEBI:74411"/>
        <dbReference type="ChEBI" id="CHEBI:82852"/>
        <dbReference type="EC" id="3.5.4.33"/>
    </reaction>
</comment>
<feature type="compositionally biased region" description="Polar residues" evidence="9">
    <location>
        <begin position="479"/>
        <end position="510"/>
    </location>
</feature>
<feature type="compositionally biased region" description="Low complexity" evidence="9">
    <location>
        <begin position="148"/>
        <end position="159"/>
    </location>
</feature>
<dbReference type="PANTHER" id="PTHR11079">
    <property type="entry name" value="CYTOSINE DEAMINASE FAMILY MEMBER"/>
    <property type="match status" value="1"/>
</dbReference>
<protein>
    <recommendedName>
        <fullName evidence="3">tRNA(adenine(34)) deaminase</fullName>
        <ecNumber evidence="3">3.5.4.33</ecNumber>
    </recommendedName>
</protein>
<feature type="compositionally biased region" description="Polar residues" evidence="9">
    <location>
        <begin position="547"/>
        <end position="558"/>
    </location>
</feature>
<evidence type="ECO:0000256" key="7">
    <source>
        <dbReference type="ARBA" id="ARBA00022833"/>
    </source>
</evidence>
<feature type="region of interest" description="Disordered" evidence="9">
    <location>
        <begin position="477"/>
        <end position="529"/>
    </location>
</feature>
<dbReference type="GO" id="GO:0005634">
    <property type="term" value="C:nucleus"/>
    <property type="evidence" value="ECO:0007669"/>
    <property type="project" value="TreeGrafter"/>
</dbReference>
<dbReference type="PANTHER" id="PTHR11079:SF149">
    <property type="entry name" value="TRNA-SPECIFIC ADENOSINE DEAMINASE 2"/>
    <property type="match status" value="1"/>
</dbReference>
<dbReference type="FunFam" id="3.40.140.10:FF:000039">
    <property type="entry name" value="tRNA-specific adenosine deaminase"/>
    <property type="match status" value="1"/>
</dbReference>
<dbReference type="SUPFAM" id="SSF53927">
    <property type="entry name" value="Cytidine deaminase-like"/>
    <property type="match status" value="1"/>
</dbReference>
<dbReference type="EMBL" id="JAESVG020000001">
    <property type="protein sequence ID" value="KAG8631937.1"/>
    <property type="molecule type" value="Genomic_DNA"/>
</dbReference>
<feature type="compositionally biased region" description="Basic and acidic residues" evidence="9">
    <location>
        <begin position="559"/>
        <end position="569"/>
    </location>
</feature>
<keyword evidence="4" id="KW-0819">tRNA processing</keyword>
<keyword evidence="5" id="KW-0479">Metal-binding</keyword>
<evidence type="ECO:0000313" key="11">
    <source>
        <dbReference type="EMBL" id="KAG8631937.1"/>
    </source>
</evidence>
<evidence type="ECO:0000313" key="12">
    <source>
        <dbReference type="Proteomes" id="UP000809789"/>
    </source>
</evidence>
<feature type="region of interest" description="Disordered" evidence="9">
    <location>
        <begin position="1"/>
        <end position="56"/>
    </location>
</feature>
<feature type="compositionally biased region" description="Polar residues" evidence="9">
    <location>
        <begin position="431"/>
        <end position="445"/>
    </location>
</feature>
<dbReference type="PROSITE" id="PS00903">
    <property type="entry name" value="CYT_DCMP_DEAMINASES_1"/>
    <property type="match status" value="1"/>
</dbReference>
<gene>
    <name evidence="11" type="ORF">KVT40_001077</name>
</gene>
<evidence type="ECO:0000256" key="6">
    <source>
        <dbReference type="ARBA" id="ARBA00022801"/>
    </source>
</evidence>
<feature type="region of interest" description="Disordered" evidence="9">
    <location>
        <begin position="97"/>
        <end position="122"/>
    </location>
</feature>
<dbReference type="OrthoDB" id="1701769at2759"/>
<feature type="region of interest" description="Disordered" evidence="9">
    <location>
        <begin position="414"/>
        <end position="463"/>
    </location>
</feature>
<evidence type="ECO:0000256" key="4">
    <source>
        <dbReference type="ARBA" id="ARBA00022694"/>
    </source>
</evidence>
<dbReference type="GO" id="GO:0005737">
    <property type="term" value="C:cytoplasm"/>
    <property type="evidence" value="ECO:0007669"/>
    <property type="project" value="TreeGrafter"/>
</dbReference>
<dbReference type="GO" id="GO:0052718">
    <property type="term" value="C:tRNA-specific adenosine-34 deaminase complex"/>
    <property type="evidence" value="ECO:0007669"/>
    <property type="project" value="UniProtKB-ARBA"/>
</dbReference>
<evidence type="ECO:0000259" key="10">
    <source>
        <dbReference type="PROSITE" id="PS51747"/>
    </source>
</evidence>
<evidence type="ECO:0000256" key="3">
    <source>
        <dbReference type="ARBA" id="ARBA00012740"/>
    </source>
</evidence>
<dbReference type="GO" id="GO:0052717">
    <property type="term" value="F:tRNA-specific adenosine-34 deaminase activity"/>
    <property type="evidence" value="ECO:0007669"/>
    <property type="project" value="UniProtKB-EC"/>
</dbReference>
<proteinExistence type="inferred from homology"/>
<dbReference type="GO" id="GO:0008270">
    <property type="term" value="F:zinc ion binding"/>
    <property type="evidence" value="ECO:0007669"/>
    <property type="project" value="InterPro"/>
</dbReference>
<dbReference type="CDD" id="cd01285">
    <property type="entry name" value="nucleoside_deaminase"/>
    <property type="match status" value="1"/>
</dbReference>
<evidence type="ECO:0000256" key="1">
    <source>
        <dbReference type="ARBA" id="ARBA00001947"/>
    </source>
</evidence>
<comment type="caution">
    <text evidence="11">The sequence shown here is derived from an EMBL/GenBank/DDBJ whole genome shotgun (WGS) entry which is preliminary data.</text>
</comment>
<feature type="region of interest" description="Disordered" evidence="9">
    <location>
        <begin position="142"/>
        <end position="184"/>
    </location>
</feature>
<dbReference type="InterPro" id="IPR016192">
    <property type="entry name" value="APOBEC/CMP_deaminase_Zn-bd"/>
</dbReference>
<feature type="region of interest" description="Disordered" evidence="9">
    <location>
        <begin position="545"/>
        <end position="569"/>
    </location>
</feature>
<keyword evidence="6" id="KW-0378">Hydrolase</keyword>
<dbReference type="Proteomes" id="UP000809789">
    <property type="component" value="Unassembled WGS sequence"/>
</dbReference>
<feature type="compositionally biased region" description="Basic residues" evidence="9">
    <location>
        <begin position="165"/>
        <end position="174"/>
    </location>
</feature>
<feature type="compositionally biased region" description="Low complexity" evidence="9">
    <location>
        <begin position="45"/>
        <end position="56"/>
    </location>
</feature>
<evidence type="ECO:0000256" key="9">
    <source>
        <dbReference type="SAM" id="MobiDB-lite"/>
    </source>
</evidence>
<name>A0A8K0PKW3_9PEZI</name>
<dbReference type="InterPro" id="IPR016193">
    <property type="entry name" value="Cytidine_deaminase-like"/>
</dbReference>
<dbReference type="Pfam" id="PF00383">
    <property type="entry name" value="dCMP_cyt_deam_1"/>
    <property type="match status" value="1"/>
</dbReference>
<dbReference type="EC" id="3.5.4.33" evidence="3"/>
<accession>A0A8K0PKW3</accession>
<evidence type="ECO:0000256" key="2">
    <source>
        <dbReference type="ARBA" id="ARBA00010669"/>
    </source>
</evidence>
<evidence type="ECO:0000256" key="8">
    <source>
        <dbReference type="ARBA" id="ARBA00048045"/>
    </source>
</evidence>
<dbReference type="InterPro" id="IPR002125">
    <property type="entry name" value="CMP_dCMP_dom"/>
</dbReference>
<feature type="compositionally biased region" description="Polar residues" evidence="9">
    <location>
        <begin position="454"/>
        <end position="463"/>
    </location>
</feature>
<dbReference type="PROSITE" id="PS51747">
    <property type="entry name" value="CYT_DCMP_DEAMINASES_2"/>
    <property type="match status" value="1"/>
</dbReference>
<evidence type="ECO:0000256" key="5">
    <source>
        <dbReference type="ARBA" id="ARBA00022723"/>
    </source>
</evidence>
<dbReference type="GO" id="GO:0002100">
    <property type="term" value="P:tRNA wobble adenosine to inosine editing"/>
    <property type="evidence" value="ECO:0007669"/>
    <property type="project" value="TreeGrafter"/>
</dbReference>
<keyword evidence="7" id="KW-0862">Zinc</keyword>
<reference evidence="11" key="1">
    <citation type="submission" date="2021-07" db="EMBL/GenBank/DDBJ databases">
        <title>Elsinoe batatas strain:CRI-CJ2 Genome sequencing and assembly.</title>
        <authorList>
            <person name="Huang L."/>
        </authorList>
    </citation>
    <scope>NUCLEOTIDE SEQUENCE</scope>
    <source>
        <strain evidence="11">CRI-CJ2</strain>
    </source>
</reference>